<dbReference type="HOGENOM" id="CLU_870009_0_0_1"/>
<reference evidence="2" key="3">
    <citation type="submission" date="2015-06" db="UniProtKB">
        <authorList>
            <consortium name="EnsemblProtists"/>
        </authorList>
    </citation>
    <scope>IDENTIFICATION</scope>
</reference>
<dbReference type="EnsemblProtists" id="EKX50738">
    <property type="protein sequence ID" value="EKX50738"/>
    <property type="gene ID" value="GUITHDRAFT_134867"/>
</dbReference>
<evidence type="ECO:0000313" key="2">
    <source>
        <dbReference type="EnsemblProtists" id="EKX50738"/>
    </source>
</evidence>
<keyword evidence="3" id="KW-1185">Reference proteome</keyword>
<dbReference type="RefSeq" id="XP_005837718.1">
    <property type="nucleotide sequence ID" value="XM_005837661.1"/>
</dbReference>
<evidence type="ECO:0000313" key="1">
    <source>
        <dbReference type="EMBL" id="EKX50738.1"/>
    </source>
</evidence>
<dbReference type="GeneID" id="17307537"/>
<protein>
    <submittedName>
        <fullName evidence="1 2">Uncharacterized protein</fullName>
    </submittedName>
</protein>
<proteinExistence type="predicted"/>
<organism evidence="1">
    <name type="scientific">Guillardia theta (strain CCMP2712)</name>
    <name type="common">Cryptophyte</name>
    <dbReference type="NCBI Taxonomy" id="905079"/>
    <lineage>
        <taxon>Eukaryota</taxon>
        <taxon>Cryptophyceae</taxon>
        <taxon>Pyrenomonadales</taxon>
        <taxon>Geminigeraceae</taxon>
        <taxon>Guillardia</taxon>
    </lineage>
</organism>
<dbReference type="EMBL" id="JH992977">
    <property type="protein sequence ID" value="EKX50738.1"/>
    <property type="molecule type" value="Genomic_DNA"/>
</dbReference>
<gene>
    <name evidence="1" type="ORF">GUITHDRAFT_134867</name>
</gene>
<evidence type="ECO:0000313" key="3">
    <source>
        <dbReference type="Proteomes" id="UP000011087"/>
    </source>
</evidence>
<accession>L1JRM0</accession>
<dbReference type="PaxDb" id="55529-EKX50738"/>
<sequence length="320" mass="35677">MTRPSPSLPLLVGIPLVASLLLVFLTFPSHPRTALVGLQQRPPVVPAGGLQQSRLFWGDALKDEDEDEPKGWHDSDERLQTMANDALDLCDEVVVGGEQQEPSRVKHCVHRVVPQELTRFWHTPAGLDDWTQPTRRKDDWGEEVAGAKEHNYGRTLQKVIDQFQPHTSWDGKKIYEDGKIVGVPTYDRSSFLGYSGADRRANILFDRQAGSQVAFKGYDDDGANVLGLTKPEKRRSRLRQTDDPFMRYAMKFSKDSAVVVEQPWASASHLSTETNIAEEEEGDPDSYHVTVQGLPIGCDAGGVRAQWEGDLKVSEVNCGK</sequence>
<dbReference type="AlphaFoldDB" id="L1JRM0"/>
<name>L1JRM0_GUITC</name>
<reference evidence="3" key="2">
    <citation type="submission" date="2012-11" db="EMBL/GenBank/DDBJ databases">
        <authorList>
            <person name="Kuo A."/>
            <person name="Curtis B.A."/>
            <person name="Tanifuji G."/>
            <person name="Burki F."/>
            <person name="Gruber A."/>
            <person name="Irimia M."/>
            <person name="Maruyama S."/>
            <person name="Arias M.C."/>
            <person name="Ball S.G."/>
            <person name="Gile G.H."/>
            <person name="Hirakawa Y."/>
            <person name="Hopkins J.F."/>
            <person name="Rensing S.A."/>
            <person name="Schmutz J."/>
            <person name="Symeonidi A."/>
            <person name="Elias M."/>
            <person name="Eveleigh R.J."/>
            <person name="Herman E.K."/>
            <person name="Klute M.J."/>
            <person name="Nakayama T."/>
            <person name="Obornik M."/>
            <person name="Reyes-Prieto A."/>
            <person name="Armbrust E.V."/>
            <person name="Aves S.J."/>
            <person name="Beiko R.G."/>
            <person name="Coutinho P."/>
            <person name="Dacks J.B."/>
            <person name="Durnford D.G."/>
            <person name="Fast N.M."/>
            <person name="Green B.R."/>
            <person name="Grisdale C."/>
            <person name="Hempe F."/>
            <person name="Henrissat B."/>
            <person name="Hoppner M.P."/>
            <person name="Ishida K.-I."/>
            <person name="Kim E."/>
            <person name="Koreny L."/>
            <person name="Kroth P.G."/>
            <person name="Liu Y."/>
            <person name="Malik S.-B."/>
            <person name="Maier U.G."/>
            <person name="McRose D."/>
            <person name="Mock T."/>
            <person name="Neilson J.A."/>
            <person name="Onodera N.T."/>
            <person name="Poole A.M."/>
            <person name="Pritham E.J."/>
            <person name="Richards T.A."/>
            <person name="Rocap G."/>
            <person name="Roy S.W."/>
            <person name="Sarai C."/>
            <person name="Schaack S."/>
            <person name="Shirato S."/>
            <person name="Slamovits C.H."/>
            <person name="Spencer D.F."/>
            <person name="Suzuki S."/>
            <person name="Worden A.Z."/>
            <person name="Zauner S."/>
            <person name="Barry K."/>
            <person name="Bell C."/>
            <person name="Bharti A.K."/>
            <person name="Crow J.A."/>
            <person name="Grimwood J."/>
            <person name="Kramer R."/>
            <person name="Lindquist E."/>
            <person name="Lucas S."/>
            <person name="Salamov A."/>
            <person name="McFadden G.I."/>
            <person name="Lane C.E."/>
            <person name="Keeling P.J."/>
            <person name="Gray M.W."/>
            <person name="Grigoriev I.V."/>
            <person name="Archibald J.M."/>
        </authorList>
    </citation>
    <scope>NUCLEOTIDE SEQUENCE</scope>
    <source>
        <strain evidence="3">CCMP2712</strain>
    </source>
</reference>
<reference evidence="1 3" key="1">
    <citation type="journal article" date="2012" name="Nature">
        <title>Algal genomes reveal evolutionary mosaicism and the fate of nucleomorphs.</title>
        <authorList>
            <consortium name="DOE Joint Genome Institute"/>
            <person name="Curtis B.A."/>
            <person name="Tanifuji G."/>
            <person name="Burki F."/>
            <person name="Gruber A."/>
            <person name="Irimia M."/>
            <person name="Maruyama S."/>
            <person name="Arias M.C."/>
            <person name="Ball S.G."/>
            <person name="Gile G.H."/>
            <person name="Hirakawa Y."/>
            <person name="Hopkins J.F."/>
            <person name="Kuo A."/>
            <person name="Rensing S.A."/>
            <person name="Schmutz J."/>
            <person name="Symeonidi A."/>
            <person name="Elias M."/>
            <person name="Eveleigh R.J."/>
            <person name="Herman E.K."/>
            <person name="Klute M.J."/>
            <person name="Nakayama T."/>
            <person name="Obornik M."/>
            <person name="Reyes-Prieto A."/>
            <person name="Armbrust E.V."/>
            <person name="Aves S.J."/>
            <person name="Beiko R.G."/>
            <person name="Coutinho P."/>
            <person name="Dacks J.B."/>
            <person name="Durnford D.G."/>
            <person name="Fast N.M."/>
            <person name="Green B.R."/>
            <person name="Grisdale C.J."/>
            <person name="Hempel F."/>
            <person name="Henrissat B."/>
            <person name="Hoppner M.P."/>
            <person name="Ishida K."/>
            <person name="Kim E."/>
            <person name="Koreny L."/>
            <person name="Kroth P.G."/>
            <person name="Liu Y."/>
            <person name="Malik S.B."/>
            <person name="Maier U.G."/>
            <person name="McRose D."/>
            <person name="Mock T."/>
            <person name="Neilson J.A."/>
            <person name="Onodera N.T."/>
            <person name="Poole A.M."/>
            <person name="Pritham E.J."/>
            <person name="Richards T.A."/>
            <person name="Rocap G."/>
            <person name="Roy S.W."/>
            <person name="Sarai C."/>
            <person name="Schaack S."/>
            <person name="Shirato S."/>
            <person name="Slamovits C.H."/>
            <person name="Spencer D.F."/>
            <person name="Suzuki S."/>
            <person name="Worden A.Z."/>
            <person name="Zauner S."/>
            <person name="Barry K."/>
            <person name="Bell C."/>
            <person name="Bharti A.K."/>
            <person name="Crow J.A."/>
            <person name="Grimwood J."/>
            <person name="Kramer R."/>
            <person name="Lindquist E."/>
            <person name="Lucas S."/>
            <person name="Salamov A."/>
            <person name="McFadden G.I."/>
            <person name="Lane C.E."/>
            <person name="Keeling P.J."/>
            <person name="Gray M.W."/>
            <person name="Grigoriev I.V."/>
            <person name="Archibald J.M."/>
        </authorList>
    </citation>
    <scope>NUCLEOTIDE SEQUENCE</scope>
    <source>
        <strain evidence="1 3">CCMP2712</strain>
    </source>
</reference>
<dbReference type="KEGG" id="gtt:GUITHDRAFT_134867"/>
<dbReference type="Proteomes" id="UP000011087">
    <property type="component" value="Unassembled WGS sequence"/>
</dbReference>